<reference evidence="1 2" key="1">
    <citation type="submission" date="2017-12" db="EMBL/GenBank/DDBJ databases">
        <title>Phylogenetic diversity of female urinary microbiome.</title>
        <authorList>
            <person name="Thomas-White K."/>
            <person name="Wolfe A.J."/>
        </authorList>
    </citation>
    <scope>NUCLEOTIDE SEQUENCE [LARGE SCALE GENOMIC DNA]</scope>
    <source>
        <strain evidence="1 2">UMB0321</strain>
    </source>
</reference>
<dbReference type="Proteomes" id="UP000234767">
    <property type="component" value="Unassembled WGS sequence"/>
</dbReference>
<name>A0A2I1XBI6_NEISI</name>
<dbReference type="EMBL" id="PKJO01000009">
    <property type="protein sequence ID" value="PLA39933.1"/>
    <property type="molecule type" value="Genomic_DNA"/>
</dbReference>
<proteinExistence type="predicted"/>
<accession>A0A2I1XBI6</accession>
<gene>
    <name evidence="1" type="ORF">CYK00_08240</name>
</gene>
<protein>
    <submittedName>
        <fullName evidence="1">Uncharacterized protein</fullName>
    </submittedName>
</protein>
<comment type="caution">
    <text evidence="1">The sequence shown here is derived from an EMBL/GenBank/DDBJ whole genome shotgun (WGS) entry which is preliminary data.</text>
</comment>
<dbReference type="AlphaFoldDB" id="A0A2I1XBI6"/>
<evidence type="ECO:0000313" key="1">
    <source>
        <dbReference type="EMBL" id="PLA39933.1"/>
    </source>
</evidence>
<organism evidence="1 2">
    <name type="scientific">Neisseria sicca</name>
    <dbReference type="NCBI Taxonomy" id="490"/>
    <lineage>
        <taxon>Bacteria</taxon>
        <taxon>Pseudomonadati</taxon>
        <taxon>Pseudomonadota</taxon>
        <taxon>Betaproteobacteria</taxon>
        <taxon>Neisseriales</taxon>
        <taxon>Neisseriaceae</taxon>
        <taxon>Neisseria</taxon>
    </lineage>
</organism>
<dbReference type="RefSeq" id="WP_101810525.1">
    <property type="nucleotide sequence ID" value="NZ_PKJO01000009.1"/>
</dbReference>
<evidence type="ECO:0000313" key="2">
    <source>
        <dbReference type="Proteomes" id="UP000234767"/>
    </source>
</evidence>
<sequence length="82" mass="9330">MKTENKAIEPLADRLPKPLYLVAQHTHGNLESAFAALNDLMTAYPSIRFGMFRNGGKWLVFRVHEQEQQALRKNQLSGSIHP</sequence>